<accession>A0ABT6NAK2</accession>
<evidence type="ECO:0000313" key="5">
    <source>
        <dbReference type="EMBL" id="MDH8677442.1"/>
    </source>
</evidence>
<dbReference type="GO" id="GO:0003677">
    <property type="term" value="F:DNA binding"/>
    <property type="evidence" value="ECO:0007669"/>
    <property type="project" value="UniProtKB-KW"/>
</dbReference>
<keyword evidence="3" id="KW-0804">Transcription</keyword>
<dbReference type="CDD" id="cd01392">
    <property type="entry name" value="HTH_LacI"/>
    <property type="match status" value="1"/>
</dbReference>
<dbReference type="Pfam" id="PF13377">
    <property type="entry name" value="Peripla_BP_3"/>
    <property type="match status" value="1"/>
</dbReference>
<evidence type="ECO:0000256" key="2">
    <source>
        <dbReference type="ARBA" id="ARBA00023125"/>
    </source>
</evidence>
<dbReference type="Proteomes" id="UP001158045">
    <property type="component" value="Unassembled WGS sequence"/>
</dbReference>
<dbReference type="Gene3D" id="1.10.260.40">
    <property type="entry name" value="lambda repressor-like DNA-binding domains"/>
    <property type="match status" value="1"/>
</dbReference>
<dbReference type="PANTHER" id="PTHR30146">
    <property type="entry name" value="LACI-RELATED TRANSCRIPTIONAL REPRESSOR"/>
    <property type="match status" value="1"/>
</dbReference>
<proteinExistence type="predicted"/>
<keyword evidence="2 5" id="KW-0238">DNA-binding</keyword>
<feature type="domain" description="HTH lacI-type" evidence="4">
    <location>
        <begin position="3"/>
        <end position="57"/>
    </location>
</feature>
<comment type="caution">
    <text evidence="5">The sequence shown here is derived from an EMBL/GenBank/DDBJ whole genome shotgun (WGS) entry which is preliminary data.</text>
</comment>
<protein>
    <submittedName>
        <fullName evidence="5">LacI family DNA-binding transcriptional regulator</fullName>
    </submittedName>
</protein>
<dbReference type="SUPFAM" id="SSF47413">
    <property type="entry name" value="lambda repressor-like DNA-binding domains"/>
    <property type="match status" value="1"/>
</dbReference>
<dbReference type="EMBL" id="JARYZI010000002">
    <property type="protein sequence ID" value="MDH8677442.1"/>
    <property type="molecule type" value="Genomic_DNA"/>
</dbReference>
<gene>
    <name evidence="5" type="ORF">QE109_04745</name>
</gene>
<name>A0ABT6NAK2_9FIRM</name>
<dbReference type="RefSeq" id="WP_281093257.1">
    <property type="nucleotide sequence ID" value="NZ_JARYZI010000002.1"/>
</dbReference>
<dbReference type="Pfam" id="PF00356">
    <property type="entry name" value="LacI"/>
    <property type="match status" value="1"/>
</dbReference>
<keyword evidence="6" id="KW-1185">Reference proteome</keyword>
<dbReference type="InterPro" id="IPR010982">
    <property type="entry name" value="Lambda_DNA-bd_dom_sf"/>
</dbReference>
<dbReference type="SUPFAM" id="SSF53822">
    <property type="entry name" value="Periplasmic binding protein-like I"/>
    <property type="match status" value="1"/>
</dbReference>
<dbReference type="InterPro" id="IPR000843">
    <property type="entry name" value="HTH_LacI"/>
</dbReference>
<organism evidence="5 6">
    <name type="scientific">Fusibacter bizertensis</name>
    <dbReference type="NCBI Taxonomy" id="1488331"/>
    <lineage>
        <taxon>Bacteria</taxon>
        <taxon>Bacillati</taxon>
        <taxon>Bacillota</taxon>
        <taxon>Clostridia</taxon>
        <taxon>Eubacteriales</taxon>
        <taxon>Eubacteriales Family XII. Incertae Sedis</taxon>
        <taxon>Fusibacter</taxon>
    </lineage>
</organism>
<dbReference type="PROSITE" id="PS00356">
    <property type="entry name" value="HTH_LACI_1"/>
    <property type="match status" value="1"/>
</dbReference>
<sequence length="339" mass="37845">MKVTINEIAKRAGVSKATVSRVLNNSKPVSEEIKKRVLAVIEDTNFKPNAVARSLSLKKSHLIGIIIPDLSNPVFSRIIAGIESYIRNLDYSLLITATDFDIEMKIQHIHILKDKGVDGLILVTDHGNSEFYEAMLAFGKPIVMVGSDSFAESIPFVRIDNYKASCEATQYLIDLGHEKIGMIRGPLTDPQSGKERFEGYRDTLVKAGLYEENLIAEGWYSFDDGYHGMEMLLSKSQRVTAVFCACDLMAVGAIKYASEQGLKVPLDLSVIGFDDVEIARMYSPSITTVKQPFEENGRIAIETLVQMIEEAEDLAPFHQQILKHQLVVRESTIIRKSEE</sequence>
<dbReference type="SMART" id="SM00354">
    <property type="entry name" value="HTH_LACI"/>
    <property type="match status" value="1"/>
</dbReference>
<dbReference type="PANTHER" id="PTHR30146:SF109">
    <property type="entry name" value="HTH-TYPE TRANSCRIPTIONAL REGULATOR GALS"/>
    <property type="match status" value="1"/>
</dbReference>
<evidence type="ECO:0000313" key="6">
    <source>
        <dbReference type="Proteomes" id="UP001158045"/>
    </source>
</evidence>
<evidence type="ECO:0000256" key="1">
    <source>
        <dbReference type="ARBA" id="ARBA00023015"/>
    </source>
</evidence>
<dbReference type="InterPro" id="IPR028082">
    <property type="entry name" value="Peripla_BP_I"/>
</dbReference>
<keyword evidence="1" id="KW-0805">Transcription regulation</keyword>
<evidence type="ECO:0000259" key="4">
    <source>
        <dbReference type="PROSITE" id="PS50932"/>
    </source>
</evidence>
<dbReference type="Gene3D" id="3.40.50.2300">
    <property type="match status" value="2"/>
</dbReference>
<dbReference type="PROSITE" id="PS50932">
    <property type="entry name" value="HTH_LACI_2"/>
    <property type="match status" value="1"/>
</dbReference>
<dbReference type="PRINTS" id="PR00036">
    <property type="entry name" value="HTHLACI"/>
</dbReference>
<dbReference type="InterPro" id="IPR046335">
    <property type="entry name" value="LacI/GalR-like_sensor"/>
</dbReference>
<reference evidence="5 6" key="1">
    <citation type="submission" date="2023-04" db="EMBL/GenBank/DDBJ databases">
        <title>Fusibacter bizertensis strain WBS, isolated from littoral bottom sediments of the Arctic seas - biochemical and genomic analysis.</title>
        <authorList>
            <person name="Brioukhanov A.L."/>
        </authorList>
    </citation>
    <scope>NUCLEOTIDE SEQUENCE [LARGE SCALE GENOMIC DNA]</scope>
    <source>
        <strain evidence="5 6">WBS</strain>
    </source>
</reference>
<evidence type="ECO:0000256" key="3">
    <source>
        <dbReference type="ARBA" id="ARBA00023163"/>
    </source>
</evidence>